<evidence type="ECO:0000256" key="2">
    <source>
        <dbReference type="SAM" id="SignalP"/>
    </source>
</evidence>
<accession>A0A3D8M5F6</accession>
<feature type="chain" id="PRO_5017774538" evidence="2">
    <location>
        <begin position="27"/>
        <end position="821"/>
    </location>
</feature>
<dbReference type="GO" id="GO:0043171">
    <property type="term" value="P:peptide catabolic process"/>
    <property type="evidence" value="ECO:0007669"/>
    <property type="project" value="TreeGrafter"/>
</dbReference>
<evidence type="ECO:0000256" key="1">
    <source>
        <dbReference type="SAM" id="MobiDB-lite"/>
    </source>
</evidence>
<proteinExistence type="predicted"/>
<evidence type="ECO:0000259" key="3">
    <source>
        <dbReference type="Pfam" id="PF01433"/>
    </source>
</evidence>
<dbReference type="SUPFAM" id="SSF55486">
    <property type="entry name" value="Metalloproteases ('zincins'), catalytic domain"/>
    <property type="match status" value="1"/>
</dbReference>
<keyword evidence="2" id="KW-0732">Signal</keyword>
<organism evidence="4 5">
    <name type="scientific">Alteromonas aestuariivivens</name>
    <dbReference type="NCBI Taxonomy" id="1938339"/>
    <lineage>
        <taxon>Bacteria</taxon>
        <taxon>Pseudomonadati</taxon>
        <taxon>Pseudomonadota</taxon>
        <taxon>Gammaproteobacteria</taxon>
        <taxon>Alteromonadales</taxon>
        <taxon>Alteromonadaceae</taxon>
        <taxon>Alteromonas/Salinimonas group</taxon>
        <taxon>Alteromonas</taxon>
    </lineage>
</organism>
<evidence type="ECO:0000313" key="5">
    <source>
        <dbReference type="Proteomes" id="UP000256561"/>
    </source>
</evidence>
<dbReference type="Gene3D" id="1.10.390.10">
    <property type="entry name" value="Neutral Protease Domain 2"/>
    <property type="match status" value="1"/>
</dbReference>
<dbReference type="GO" id="GO:0005615">
    <property type="term" value="C:extracellular space"/>
    <property type="evidence" value="ECO:0007669"/>
    <property type="project" value="TreeGrafter"/>
</dbReference>
<keyword evidence="5" id="KW-1185">Reference proteome</keyword>
<feature type="signal peptide" evidence="2">
    <location>
        <begin position="1"/>
        <end position="26"/>
    </location>
</feature>
<dbReference type="Proteomes" id="UP000256561">
    <property type="component" value="Unassembled WGS sequence"/>
</dbReference>
<evidence type="ECO:0000313" key="4">
    <source>
        <dbReference type="EMBL" id="RDV24820.1"/>
    </source>
</evidence>
<sequence length="821" mass="94780">MSKRTLRLAWLVPVLSVMAQMPAANAAIKQTKGDFEDKFRQLDESLPTPNVYRNAAGEPGHQYWQQQVDYVIDVKLDENKRRIEASESITYHNNSPDTLKYLWIQLDQNIFRDDSMATLTSDFGGIGNRGPATQSASGSEPAKLSMGALRRQQFVDDHELGYQITRVEDRSGNKLHHVIVGTLMRVDLAKSLKPGDEVEFDIDFAFNIVEEDAVSARAGYEHFPDDAREGGNDIFLLAQWFPRLAAYTDYEAWTNKEFLGRGEFTLEFGNYEVNITVPADHIVSSTGVLQNPKDVLTKTQRQRLEKAKTAERTVFIVTPEEALENEKEGTSKTKTWQFKADKVRDFAWASSRKFMWDARGYEQGGDAQPHVMAMSFYPKEGGELWQKYSTEAVIHTLDVYSRFSFDYPYPVAQSVNGPVGGMEYPMITFNGPRTELQDDGSRTYSLAEKRFLIGVVIHEVGHIYFPMTVNSDERQWTWMDEGLNSFLDGVAGREWDPDIPWGVEPRDVVGYMKSSSQVPIMTQSDSVLHLGPNAYTKPAVALNILRETILGRELFDFAFKEYAQRWMFRRPTPSDFFRTMEEASGVDLDWFWRGWFYTTDHVDISIDRVYKLRLNTEDPDIDFARERQIEQDKPLSLTVERNEQEGRKLWVDRFEDIRDFYDENDQFTVTNKERNAYKSFLDKLEPWERTAFERAVKEDKNYYVMDFSNVGGLVMPIIVEMEFADGSKEMMRIPAEIWRRTPKAVSKLVITDKDKELVSVTVDPRWETADVDVENNHYPRRIIPSRVEAYKSKPRSGKVYRDIMHDSTTELKADKEEGDDN</sequence>
<feature type="region of interest" description="Disordered" evidence="1">
    <location>
        <begin position="801"/>
        <end position="821"/>
    </location>
</feature>
<protein>
    <submittedName>
        <fullName evidence="4">M1 family peptidase</fullName>
    </submittedName>
</protein>
<dbReference type="InterPro" id="IPR027268">
    <property type="entry name" value="Peptidase_M4/M1_CTD_sf"/>
</dbReference>
<dbReference type="GO" id="GO:0042277">
    <property type="term" value="F:peptide binding"/>
    <property type="evidence" value="ECO:0007669"/>
    <property type="project" value="TreeGrafter"/>
</dbReference>
<dbReference type="GO" id="GO:0008270">
    <property type="term" value="F:zinc ion binding"/>
    <property type="evidence" value="ECO:0007669"/>
    <property type="project" value="InterPro"/>
</dbReference>
<dbReference type="CDD" id="cd09604">
    <property type="entry name" value="M1_APN_like"/>
    <property type="match status" value="1"/>
</dbReference>
<dbReference type="InterPro" id="IPR014782">
    <property type="entry name" value="Peptidase_M1_dom"/>
</dbReference>
<dbReference type="PANTHER" id="PTHR11533">
    <property type="entry name" value="PROTEASE M1 ZINC METALLOPROTEASE"/>
    <property type="match status" value="1"/>
</dbReference>
<gene>
    <name evidence="4" type="ORF">DXV75_12120</name>
</gene>
<feature type="compositionally biased region" description="Basic and acidic residues" evidence="1">
    <location>
        <begin position="801"/>
        <end position="815"/>
    </location>
</feature>
<dbReference type="InterPro" id="IPR050344">
    <property type="entry name" value="Peptidase_M1_aminopeptidases"/>
</dbReference>
<dbReference type="AlphaFoldDB" id="A0A3D8M5F6"/>
<feature type="domain" description="Peptidase M1 membrane alanine aminopeptidase" evidence="3">
    <location>
        <begin position="389"/>
        <end position="595"/>
    </location>
</feature>
<dbReference type="GO" id="GO:0070006">
    <property type="term" value="F:metalloaminopeptidase activity"/>
    <property type="evidence" value="ECO:0007669"/>
    <property type="project" value="TreeGrafter"/>
</dbReference>
<dbReference type="OrthoDB" id="9814383at2"/>
<dbReference type="RefSeq" id="WP_115593691.1">
    <property type="nucleotide sequence ID" value="NZ_QRHA01000008.1"/>
</dbReference>
<dbReference type="PANTHER" id="PTHR11533:SF174">
    <property type="entry name" value="PUROMYCIN-SENSITIVE AMINOPEPTIDASE-RELATED"/>
    <property type="match status" value="1"/>
</dbReference>
<name>A0A3D8M5F6_9ALTE</name>
<comment type="caution">
    <text evidence="4">The sequence shown here is derived from an EMBL/GenBank/DDBJ whole genome shotgun (WGS) entry which is preliminary data.</text>
</comment>
<dbReference type="Pfam" id="PF01433">
    <property type="entry name" value="Peptidase_M1"/>
    <property type="match status" value="1"/>
</dbReference>
<reference evidence="5" key="1">
    <citation type="submission" date="2018-08" db="EMBL/GenBank/DDBJ databases">
        <authorList>
            <person name="Zhang J."/>
            <person name="Du Z.-J."/>
        </authorList>
    </citation>
    <scope>NUCLEOTIDE SEQUENCE [LARGE SCALE GENOMIC DNA]</scope>
    <source>
        <strain evidence="5">KCTC 52655</strain>
    </source>
</reference>
<dbReference type="EMBL" id="QRHA01000008">
    <property type="protein sequence ID" value="RDV24820.1"/>
    <property type="molecule type" value="Genomic_DNA"/>
</dbReference>
<dbReference type="GO" id="GO:0016020">
    <property type="term" value="C:membrane"/>
    <property type="evidence" value="ECO:0007669"/>
    <property type="project" value="TreeGrafter"/>
</dbReference>
<dbReference type="GO" id="GO:0005737">
    <property type="term" value="C:cytoplasm"/>
    <property type="evidence" value="ECO:0007669"/>
    <property type="project" value="TreeGrafter"/>
</dbReference>